<evidence type="ECO:0000256" key="4">
    <source>
        <dbReference type="ARBA" id="ARBA00022691"/>
    </source>
</evidence>
<dbReference type="PANTHER" id="PTHR43464">
    <property type="entry name" value="METHYLTRANSFERASE"/>
    <property type="match status" value="1"/>
</dbReference>
<organism evidence="6 7">
    <name type="scientific">Hypsibius exemplaris</name>
    <name type="common">Freshwater tardigrade</name>
    <dbReference type="NCBI Taxonomy" id="2072580"/>
    <lineage>
        <taxon>Eukaryota</taxon>
        <taxon>Metazoa</taxon>
        <taxon>Ecdysozoa</taxon>
        <taxon>Tardigrada</taxon>
        <taxon>Eutardigrada</taxon>
        <taxon>Parachela</taxon>
        <taxon>Hypsibioidea</taxon>
        <taxon>Hypsibiidae</taxon>
        <taxon>Hypsibius</taxon>
    </lineage>
</organism>
<dbReference type="NCBIfam" id="TIGR01983">
    <property type="entry name" value="UbiG"/>
    <property type="match status" value="1"/>
</dbReference>
<evidence type="ECO:0000256" key="1">
    <source>
        <dbReference type="ARBA" id="ARBA00022603"/>
    </source>
</evidence>
<dbReference type="Gene3D" id="3.40.50.150">
    <property type="entry name" value="Vaccinia Virus protein VP39"/>
    <property type="match status" value="1"/>
</dbReference>
<gene>
    <name evidence="6" type="ORF">BV898_02864</name>
</gene>
<dbReference type="PANTHER" id="PTHR43464:SF19">
    <property type="entry name" value="UBIQUINONE BIOSYNTHESIS O-METHYLTRANSFERASE, MITOCHONDRIAL"/>
    <property type="match status" value="1"/>
</dbReference>
<comment type="caution">
    <text evidence="6">The sequence shown here is derived from an EMBL/GenBank/DDBJ whole genome shotgun (WGS) entry which is preliminary data.</text>
</comment>
<protein>
    <submittedName>
        <fullName evidence="6">Ubiquinone biosynthesis O-methyltransferase</fullName>
    </submittedName>
</protein>
<dbReference type="InterPro" id="IPR029063">
    <property type="entry name" value="SAM-dependent_MTases_sf"/>
</dbReference>
<dbReference type="Proteomes" id="UP000192578">
    <property type="component" value="Unassembled WGS sequence"/>
</dbReference>
<feature type="domain" description="Methyltransferase type 11" evidence="5">
    <location>
        <begin position="76"/>
        <end position="169"/>
    </location>
</feature>
<dbReference type="GO" id="GO:0061542">
    <property type="term" value="F:3-demethylubiquinol 3-O-methyltransferase activity"/>
    <property type="evidence" value="ECO:0007669"/>
    <property type="project" value="InterPro"/>
</dbReference>
<accession>A0A1W0X6D3</accession>
<keyword evidence="7" id="KW-1185">Reference proteome</keyword>
<keyword evidence="3" id="KW-0831">Ubiquinone biosynthesis</keyword>
<reference evidence="7" key="1">
    <citation type="submission" date="2017-01" db="EMBL/GenBank/DDBJ databases">
        <title>Comparative genomics of anhydrobiosis in the tardigrade Hypsibius dujardini.</title>
        <authorList>
            <person name="Yoshida Y."/>
            <person name="Koutsovoulos G."/>
            <person name="Laetsch D."/>
            <person name="Stevens L."/>
            <person name="Kumar S."/>
            <person name="Horikawa D."/>
            <person name="Ishino K."/>
            <person name="Komine S."/>
            <person name="Tomita M."/>
            <person name="Blaxter M."/>
            <person name="Arakawa K."/>
        </authorList>
    </citation>
    <scope>NUCLEOTIDE SEQUENCE [LARGE SCALE GENOMIC DNA]</scope>
    <source>
        <strain evidence="7">Z151</strain>
    </source>
</reference>
<evidence type="ECO:0000256" key="3">
    <source>
        <dbReference type="ARBA" id="ARBA00022688"/>
    </source>
</evidence>
<dbReference type="GO" id="GO:0032259">
    <property type="term" value="P:methylation"/>
    <property type="evidence" value="ECO:0007669"/>
    <property type="project" value="UniProtKB-KW"/>
</dbReference>
<keyword evidence="4" id="KW-0949">S-adenosyl-L-methionine</keyword>
<dbReference type="Pfam" id="PF08241">
    <property type="entry name" value="Methyltransf_11"/>
    <property type="match status" value="1"/>
</dbReference>
<dbReference type="SUPFAM" id="SSF53335">
    <property type="entry name" value="S-adenosyl-L-methionine-dependent methyltransferases"/>
    <property type="match status" value="1"/>
</dbReference>
<name>A0A1W0X6D3_HYPEX</name>
<evidence type="ECO:0000313" key="7">
    <source>
        <dbReference type="Proteomes" id="UP000192578"/>
    </source>
</evidence>
<dbReference type="CDD" id="cd02440">
    <property type="entry name" value="AdoMet_MTases"/>
    <property type="match status" value="1"/>
</dbReference>
<dbReference type="OrthoDB" id="3265906at2759"/>
<dbReference type="EMBL" id="MTYJ01000013">
    <property type="protein sequence ID" value="OQV23126.1"/>
    <property type="molecule type" value="Genomic_DNA"/>
</dbReference>
<evidence type="ECO:0000259" key="5">
    <source>
        <dbReference type="Pfam" id="PF08241"/>
    </source>
</evidence>
<keyword evidence="1" id="KW-0489">Methyltransferase</keyword>
<keyword evidence="6" id="KW-0830">Ubiquinone</keyword>
<dbReference type="InterPro" id="IPR010233">
    <property type="entry name" value="UbiG_MeTrfase"/>
</dbReference>
<keyword evidence="2" id="KW-0808">Transferase</keyword>
<dbReference type="AlphaFoldDB" id="A0A1W0X6D3"/>
<dbReference type="InterPro" id="IPR013216">
    <property type="entry name" value="Methyltransf_11"/>
</dbReference>
<evidence type="ECO:0000256" key="2">
    <source>
        <dbReference type="ARBA" id="ARBA00022679"/>
    </source>
</evidence>
<dbReference type="GO" id="GO:0010420">
    <property type="term" value="F:polyprenyldihydroxybenzoate methyltransferase activity"/>
    <property type="evidence" value="ECO:0007669"/>
    <property type="project" value="InterPro"/>
</dbReference>
<evidence type="ECO:0000313" key="6">
    <source>
        <dbReference type="EMBL" id="OQV23126.1"/>
    </source>
</evidence>
<proteinExistence type="predicted"/>
<sequence length="252" mass="27809">MITVKEVLEKRRSLEPSTSQKITRDPNVNDIWTGLASGIQHLPNSHDCQDISRLQSRGRCHGGWRASALIGARIINVGFGAGFVAEPLAEYGADVTAVDMVPEIIEVARTHWTDLHGDAKGPEYLCASVETLAPQQRGQFDTLPYSEVLDHAADMPEFLRHCCKFVRPGDCALFTTFNQTVTAGLLGIIVAEHILRIVSMHTHHLHRFIKTAVMTNILVEEGFRTLKVSGCLPVNPLASRPVYMDIPYTGVT</sequence>